<name>A0A4Y9YX60_9AGAM</name>
<protein>
    <recommendedName>
        <fullName evidence="5">AB hydrolase-1 domain-containing protein</fullName>
    </recommendedName>
</protein>
<dbReference type="OrthoDB" id="10249433at2759"/>
<dbReference type="Gene3D" id="3.40.50.1820">
    <property type="entry name" value="alpha/beta hydrolase"/>
    <property type="match status" value="1"/>
</dbReference>
<feature type="region of interest" description="Disordered" evidence="1">
    <location>
        <begin position="522"/>
        <end position="543"/>
    </location>
</feature>
<keyword evidence="2" id="KW-0812">Transmembrane</keyword>
<evidence type="ECO:0000256" key="2">
    <source>
        <dbReference type="SAM" id="Phobius"/>
    </source>
</evidence>
<reference evidence="3 4" key="1">
    <citation type="submission" date="2019-02" db="EMBL/GenBank/DDBJ databases">
        <title>Genome sequencing of the rare red list fungi Dentipellis fragilis.</title>
        <authorList>
            <person name="Buettner E."/>
            <person name="Kellner H."/>
        </authorList>
    </citation>
    <scope>NUCLEOTIDE SEQUENCE [LARGE SCALE GENOMIC DNA]</scope>
    <source>
        <strain evidence="3 4">DSM 105465</strain>
    </source>
</reference>
<dbReference type="SUPFAM" id="SSF53474">
    <property type="entry name" value="alpha/beta-Hydrolases"/>
    <property type="match status" value="1"/>
</dbReference>
<proteinExistence type="predicted"/>
<evidence type="ECO:0008006" key="5">
    <source>
        <dbReference type="Google" id="ProtNLM"/>
    </source>
</evidence>
<accession>A0A4Y9YX60</accession>
<keyword evidence="2" id="KW-0472">Membrane</keyword>
<gene>
    <name evidence="3" type="ORF">EVG20_g4927</name>
</gene>
<feature type="region of interest" description="Disordered" evidence="1">
    <location>
        <begin position="621"/>
        <end position="690"/>
    </location>
</feature>
<evidence type="ECO:0000313" key="3">
    <source>
        <dbReference type="EMBL" id="TFY66161.1"/>
    </source>
</evidence>
<keyword evidence="4" id="KW-1185">Reference proteome</keyword>
<feature type="transmembrane region" description="Helical" evidence="2">
    <location>
        <begin position="82"/>
        <end position="102"/>
    </location>
</feature>
<dbReference type="Proteomes" id="UP000298327">
    <property type="component" value="Unassembled WGS sequence"/>
</dbReference>
<keyword evidence="2" id="KW-1133">Transmembrane helix</keyword>
<dbReference type="InterPro" id="IPR029058">
    <property type="entry name" value="AB_hydrolase_fold"/>
</dbReference>
<dbReference type="GO" id="GO:0008474">
    <property type="term" value="F:palmitoyl-(protein) hydrolase activity"/>
    <property type="evidence" value="ECO:0007669"/>
    <property type="project" value="TreeGrafter"/>
</dbReference>
<feature type="compositionally biased region" description="Basic residues" evidence="1">
    <location>
        <begin position="679"/>
        <end position="690"/>
    </location>
</feature>
<feature type="compositionally biased region" description="Polar residues" evidence="1">
    <location>
        <begin position="630"/>
        <end position="659"/>
    </location>
</feature>
<evidence type="ECO:0000256" key="1">
    <source>
        <dbReference type="SAM" id="MobiDB-lite"/>
    </source>
</evidence>
<dbReference type="EMBL" id="SEOQ01000273">
    <property type="protein sequence ID" value="TFY66161.1"/>
    <property type="molecule type" value="Genomic_DNA"/>
</dbReference>
<dbReference type="PANTHER" id="PTHR12277">
    <property type="entry name" value="ALPHA/BETA HYDROLASE DOMAIN-CONTAINING PROTEIN"/>
    <property type="match status" value="1"/>
</dbReference>
<organism evidence="3 4">
    <name type="scientific">Dentipellis fragilis</name>
    <dbReference type="NCBI Taxonomy" id="205917"/>
    <lineage>
        <taxon>Eukaryota</taxon>
        <taxon>Fungi</taxon>
        <taxon>Dikarya</taxon>
        <taxon>Basidiomycota</taxon>
        <taxon>Agaricomycotina</taxon>
        <taxon>Agaricomycetes</taxon>
        <taxon>Russulales</taxon>
        <taxon>Hericiaceae</taxon>
        <taxon>Dentipellis</taxon>
    </lineage>
</organism>
<dbReference type="GO" id="GO:0016020">
    <property type="term" value="C:membrane"/>
    <property type="evidence" value="ECO:0007669"/>
    <property type="project" value="TreeGrafter"/>
</dbReference>
<dbReference type="STRING" id="205917.A0A4Y9YX60"/>
<evidence type="ECO:0000313" key="4">
    <source>
        <dbReference type="Proteomes" id="UP000298327"/>
    </source>
</evidence>
<feature type="compositionally biased region" description="Basic and acidic residues" evidence="1">
    <location>
        <begin position="668"/>
        <end position="677"/>
    </location>
</feature>
<dbReference type="AlphaFoldDB" id="A0A4Y9YX60"/>
<dbReference type="PANTHER" id="PTHR12277:SF64">
    <property type="entry name" value="SUPERFAMILY HYDROLASE, PUTATIVE (AFU_ORTHOLOGUE AFUA_3G01760)-RELATED"/>
    <property type="match status" value="1"/>
</dbReference>
<comment type="caution">
    <text evidence="3">The sequence shown here is derived from an EMBL/GenBank/DDBJ whole genome shotgun (WGS) entry which is preliminary data.</text>
</comment>
<sequence>MRVCSLAGTAGRDIAPSDYHVSSLRCGQKKPAMPNPGRTSFRRKEAQASLRTEHSQLFGDKPDWSRPSLWAGFLGLQPTGDAPSASLAVAVVLGLPLALWIYKCLMLYIFQRKIIYMGAIHYASTDIPLLIGIAGYVPRSRTEKLEHIPKGLHCEQIQIPSEKKVILSSLLVQRADTASPKVAMLYLQGNAGNPIHRLPVFATLLRAVPDLAILAPAPRSYWSSTRSTPTERGILADYTAALTYLAARFPGTPLILYGHSLGASVTTCLLSTLPPPTHAVPLRGAILENPMTSTPEMLRALYPQRWLPYHHLGPLVHDKWDALGAVRTAPRGSALALLRHDVLMLASARDEVVPPAMAREIWHACASAEDGGLSAGQGRGSGRFVEVEGALHEDAWTYRPWGAEMKRSFRIPCPSVLHPIGKPPASGTLPMPIKAPAAQYLKKSWWFCDPNAALRTPSTLCNYQQQLSSDPLYSVVPSPPPAAATRALGLALAPLSIIAQLREDTWARAYASDALRYAPCSNESRVRQPPAAPHRAAEAAPKSISPPSAVTLAFRSISQSPPNHPRAKSPAFLVHETAACSHGTLKLAAAPPSGQRYAPGNAVLKLPPLRAARPFICANAPPTRSFPIGNKQQTPGNSQRAISSRTQLGSKQRTPNNEQRAIAHKHRADISPDESHSFHVLHKRKHDERQ</sequence>
<feature type="region of interest" description="Disordered" evidence="1">
    <location>
        <begin position="27"/>
        <end position="46"/>
    </location>
</feature>